<feature type="domain" description="Winged helix-turn helix" evidence="2">
    <location>
        <begin position="108"/>
        <end position="159"/>
    </location>
</feature>
<dbReference type="Proteomes" id="UP001155483">
    <property type="component" value="Unassembled WGS sequence"/>
</dbReference>
<evidence type="ECO:0000259" key="2">
    <source>
        <dbReference type="Pfam" id="PF13592"/>
    </source>
</evidence>
<dbReference type="RefSeq" id="WP_279295169.1">
    <property type="nucleotide sequence ID" value="NZ_JAOTIF010000001.1"/>
</dbReference>
<dbReference type="EMBL" id="JAOTIF010000001">
    <property type="protein sequence ID" value="MCU7547723.1"/>
    <property type="molecule type" value="Genomic_DNA"/>
</dbReference>
<feature type="compositionally biased region" description="Basic and acidic residues" evidence="1">
    <location>
        <begin position="147"/>
        <end position="164"/>
    </location>
</feature>
<gene>
    <name evidence="3" type="ORF">OCK74_01295</name>
</gene>
<reference evidence="3" key="2">
    <citation type="submission" date="2023-04" db="EMBL/GenBank/DDBJ databases">
        <title>Paracnuella aquatica gen. nov., sp. nov., a member of the family Chitinophagaceae isolated from a hot spring.</title>
        <authorList>
            <person name="Wang C."/>
        </authorList>
    </citation>
    <scope>NUCLEOTIDE SEQUENCE</scope>
    <source>
        <strain evidence="3">LB-8</strain>
    </source>
</reference>
<dbReference type="InterPro" id="IPR025959">
    <property type="entry name" value="Winged_HTH_dom"/>
</dbReference>
<name>A0A9X2XMS0_9BACT</name>
<dbReference type="AlphaFoldDB" id="A0A9X2XMS0"/>
<comment type="caution">
    <text evidence="3">The sequence shown here is derived from an EMBL/GenBank/DDBJ whole genome shotgun (WGS) entry which is preliminary data.</text>
</comment>
<sequence length="164" mass="19303">MTVIDYHKAIREAEKTLLEREREQSKAFLRDRIRFLRLLKSGQCPALKQAGQLISLSLRSSQRLWKLYQQGGLAALLSYPYHGKPCRLSKEQTAQLKDYLSQDGVQFLHEAKAYIEQRFGLRYSRSGLHRLFKRMKVKKKTGRPSNYRKDEKGAKAFKKSLERW</sequence>
<accession>A0A9X2XMS0</accession>
<protein>
    <submittedName>
        <fullName evidence="3">Winged helix-turn-helix domain-containing protein</fullName>
    </submittedName>
</protein>
<keyword evidence="4" id="KW-1185">Reference proteome</keyword>
<proteinExistence type="predicted"/>
<dbReference type="InterPro" id="IPR009057">
    <property type="entry name" value="Homeodomain-like_sf"/>
</dbReference>
<dbReference type="SUPFAM" id="SSF46689">
    <property type="entry name" value="Homeodomain-like"/>
    <property type="match status" value="1"/>
</dbReference>
<evidence type="ECO:0000313" key="3">
    <source>
        <dbReference type="EMBL" id="MCU7547723.1"/>
    </source>
</evidence>
<organism evidence="3 4">
    <name type="scientific">Paraflavisolibacter caeni</name>
    <dbReference type="NCBI Taxonomy" id="2982496"/>
    <lineage>
        <taxon>Bacteria</taxon>
        <taxon>Pseudomonadati</taxon>
        <taxon>Bacteroidota</taxon>
        <taxon>Chitinophagia</taxon>
        <taxon>Chitinophagales</taxon>
        <taxon>Chitinophagaceae</taxon>
        <taxon>Paraflavisolibacter</taxon>
    </lineage>
</organism>
<dbReference type="Pfam" id="PF13592">
    <property type="entry name" value="HTH_33"/>
    <property type="match status" value="1"/>
</dbReference>
<evidence type="ECO:0000256" key="1">
    <source>
        <dbReference type="SAM" id="MobiDB-lite"/>
    </source>
</evidence>
<evidence type="ECO:0000313" key="4">
    <source>
        <dbReference type="Proteomes" id="UP001155483"/>
    </source>
</evidence>
<reference evidence="3" key="1">
    <citation type="submission" date="2022-09" db="EMBL/GenBank/DDBJ databases">
        <authorList>
            <person name="Yuan C."/>
            <person name="Ke Z."/>
        </authorList>
    </citation>
    <scope>NUCLEOTIDE SEQUENCE</scope>
    <source>
        <strain evidence="3">LB-8</strain>
    </source>
</reference>
<feature type="region of interest" description="Disordered" evidence="1">
    <location>
        <begin position="140"/>
        <end position="164"/>
    </location>
</feature>